<accession>A0A7J8EZN9</accession>
<organism evidence="1 2">
    <name type="scientific">Rousettus aegyptiacus</name>
    <name type="common">Egyptian fruit bat</name>
    <name type="synonym">Pteropus aegyptiacus</name>
    <dbReference type="NCBI Taxonomy" id="9407"/>
    <lineage>
        <taxon>Eukaryota</taxon>
        <taxon>Metazoa</taxon>
        <taxon>Chordata</taxon>
        <taxon>Craniata</taxon>
        <taxon>Vertebrata</taxon>
        <taxon>Euteleostomi</taxon>
        <taxon>Mammalia</taxon>
        <taxon>Eutheria</taxon>
        <taxon>Laurasiatheria</taxon>
        <taxon>Chiroptera</taxon>
        <taxon>Yinpterochiroptera</taxon>
        <taxon>Pteropodoidea</taxon>
        <taxon>Pteropodidae</taxon>
        <taxon>Rousettinae</taxon>
        <taxon>Rousettus</taxon>
    </lineage>
</organism>
<comment type="caution">
    <text evidence="1">The sequence shown here is derived from an EMBL/GenBank/DDBJ whole genome shotgun (WGS) entry which is preliminary data.</text>
</comment>
<dbReference type="AlphaFoldDB" id="A0A7J8EZN9"/>
<keyword evidence="2" id="KW-1185">Reference proteome</keyword>
<sequence length="128" mass="13722">MCPLGCQKQSRRHDSVEPIRAFAWGTTASGRRGGEGAVECSVRAASPSPLAEAGPALLARSPREDGLKFQKCTPVLYSGGRFWAQRDHLRPCDKAQQGQVKVWESDEPASLDGDGALAYIDGAHATGW</sequence>
<protein>
    <submittedName>
        <fullName evidence="1">Uncharacterized protein</fullName>
    </submittedName>
</protein>
<evidence type="ECO:0000313" key="2">
    <source>
        <dbReference type="Proteomes" id="UP000593571"/>
    </source>
</evidence>
<reference evidence="1 2" key="1">
    <citation type="journal article" date="2020" name="Nature">
        <title>Six reference-quality genomes reveal evolution of bat adaptations.</title>
        <authorList>
            <person name="Jebb D."/>
            <person name="Huang Z."/>
            <person name="Pippel M."/>
            <person name="Hughes G.M."/>
            <person name="Lavrichenko K."/>
            <person name="Devanna P."/>
            <person name="Winkler S."/>
            <person name="Jermiin L.S."/>
            <person name="Skirmuntt E.C."/>
            <person name="Katzourakis A."/>
            <person name="Burkitt-Gray L."/>
            <person name="Ray D.A."/>
            <person name="Sullivan K.A.M."/>
            <person name="Roscito J.G."/>
            <person name="Kirilenko B.M."/>
            <person name="Davalos L.M."/>
            <person name="Corthals A.P."/>
            <person name="Power M.L."/>
            <person name="Jones G."/>
            <person name="Ransome R.D."/>
            <person name="Dechmann D.K.N."/>
            <person name="Locatelli A.G."/>
            <person name="Puechmaille S.J."/>
            <person name="Fedrigo O."/>
            <person name="Jarvis E.D."/>
            <person name="Hiller M."/>
            <person name="Vernes S.C."/>
            <person name="Myers E.W."/>
            <person name="Teeling E.C."/>
        </authorList>
    </citation>
    <scope>NUCLEOTIDE SEQUENCE [LARGE SCALE GENOMIC DNA]</scope>
    <source>
        <strain evidence="1">MRouAeg1</strain>
        <tissue evidence="1">Muscle</tissue>
    </source>
</reference>
<gene>
    <name evidence="1" type="ORF">HJG63_012202</name>
</gene>
<evidence type="ECO:0000313" key="1">
    <source>
        <dbReference type="EMBL" id="KAF6440967.1"/>
    </source>
</evidence>
<proteinExistence type="predicted"/>
<dbReference type="Proteomes" id="UP000593571">
    <property type="component" value="Unassembled WGS sequence"/>
</dbReference>
<dbReference type="EMBL" id="JACASE010000008">
    <property type="protein sequence ID" value="KAF6440967.1"/>
    <property type="molecule type" value="Genomic_DNA"/>
</dbReference>
<name>A0A7J8EZN9_ROUAE</name>